<comment type="similarity">
    <text evidence="1">Belongs to the sigma-70 factor family. ECF subfamily.</text>
</comment>
<dbReference type="SUPFAM" id="SSF88946">
    <property type="entry name" value="Sigma2 domain of RNA polymerase sigma factors"/>
    <property type="match status" value="1"/>
</dbReference>
<protein>
    <submittedName>
        <fullName evidence="7">RNA polymerase sigma-70 factor</fullName>
    </submittedName>
</protein>
<dbReference type="NCBIfam" id="TIGR02937">
    <property type="entry name" value="sigma70-ECF"/>
    <property type="match status" value="1"/>
</dbReference>
<sequence>MSAEKANIEYDMLCRLKNGEEGAFLWLYDSYHVLLYNYIFHFVKSVPVAEDLLQDVFIKIWRARERIDPVRGAKAYCYRVARNAVYSFLSSMARQKELEAEFLNVSGVLSAPDHLSETEQEQLEMLLYNTINDLPEKRKIVFRSCRIEGKSYDEVADQLGISRNTVKEHLVLAIKFIKKRMEEQLREKPILLILSLLLRF</sequence>
<keyword evidence="8" id="KW-1185">Reference proteome</keyword>
<evidence type="ECO:0000256" key="2">
    <source>
        <dbReference type="ARBA" id="ARBA00023015"/>
    </source>
</evidence>
<accession>A0ABS8PL33</accession>
<dbReference type="Proteomes" id="UP001199816">
    <property type="component" value="Unassembled WGS sequence"/>
</dbReference>
<organism evidence="7 8">
    <name type="scientific">Niabella pedocola</name>
    <dbReference type="NCBI Taxonomy" id="1752077"/>
    <lineage>
        <taxon>Bacteria</taxon>
        <taxon>Pseudomonadati</taxon>
        <taxon>Bacteroidota</taxon>
        <taxon>Chitinophagia</taxon>
        <taxon>Chitinophagales</taxon>
        <taxon>Chitinophagaceae</taxon>
        <taxon>Niabella</taxon>
    </lineage>
</organism>
<evidence type="ECO:0000256" key="3">
    <source>
        <dbReference type="ARBA" id="ARBA00023082"/>
    </source>
</evidence>
<dbReference type="PANTHER" id="PTHR43133">
    <property type="entry name" value="RNA POLYMERASE ECF-TYPE SIGMA FACTO"/>
    <property type="match status" value="1"/>
</dbReference>
<proteinExistence type="inferred from homology"/>
<gene>
    <name evidence="7" type="ORF">LQ567_03515</name>
</gene>
<dbReference type="InterPro" id="IPR013249">
    <property type="entry name" value="RNA_pol_sigma70_r4_t2"/>
</dbReference>
<dbReference type="InterPro" id="IPR014284">
    <property type="entry name" value="RNA_pol_sigma-70_dom"/>
</dbReference>
<keyword evidence="4" id="KW-0804">Transcription</keyword>
<evidence type="ECO:0000313" key="8">
    <source>
        <dbReference type="Proteomes" id="UP001199816"/>
    </source>
</evidence>
<feature type="domain" description="RNA polymerase sigma-70 region 2" evidence="5">
    <location>
        <begin position="27"/>
        <end position="91"/>
    </location>
</feature>
<dbReference type="NCBIfam" id="TIGR02985">
    <property type="entry name" value="Sig70_bacteroi1"/>
    <property type="match status" value="1"/>
</dbReference>
<comment type="caution">
    <text evidence="7">The sequence shown here is derived from an EMBL/GenBank/DDBJ whole genome shotgun (WGS) entry which is preliminary data.</text>
</comment>
<feature type="domain" description="RNA polymerase sigma factor 70 region 4 type 2" evidence="6">
    <location>
        <begin position="126"/>
        <end position="176"/>
    </location>
</feature>
<dbReference type="Pfam" id="PF08281">
    <property type="entry name" value="Sigma70_r4_2"/>
    <property type="match status" value="1"/>
</dbReference>
<evidence type="ECO:0000313" key="7">
    <source>
        <dbReference type="EMBL" id="MCD2421814.1"/>
    </source>
</evidence>
<evidence type="ECO:0000259" key="6">
    <source>
        <dbReference type="Pfam" id="PF08281"/>
    </source>
</evidence>
<dbReference type="InterPro" id="IPR014327">
    <property type="entry name" value="RNA_pol_sigma70_bacteroid"/>
</dbReference>
<evidence type="ECO:0000259" key="5">
    <source>
        <dbReference type="Pfam" id="PF04542"/>
    </source>
</evidence>
<evidence type="ECO:0000256" key="1">
    <source>
        <dbReference type="ARBA" id="ARBA00010641"/>
    </source>
</evidence>
<evidence type="ECO:0000256" key="4">
    <source>
        <dbReference type="ARBA" id="ARBA00023163"/>
    </source>
</evidence>
<dbReference type="Pfam" id="PF04542">
    <property type="entry name" value="Sigma70_r2"/>
    <property type="match status" value="1"/>
</dbReference>
<reference evidence="7 8" key="1">
    <citation type="submission" date="2021-11" db="EMBL/GenBank/DDBJ databases">
        <title>Genomic of Niabella pedocola.</title>
        <authorList>
            <person name="Wu T."/>
        </authorList>
    </citation>
    <scope>NUCLEOTIDE SEQUENCE [LARGE SCALE GENOMIC DNA]</scope>
    <source>
        <strain evidence="7 8">JCM 31011</strain>
    </source>
</reference>
<dbReference type="EMBL" id="JAJNEC010000003">
    <property type="protein sequence ID" value="MCD2421814.1"/>
    <property type="molecule type" value="Genomic_DNA"/>
</dbReference>
<dbReference type="InterPro" id="IPR013325">
    <property type="entry name" value="RNA_pol_sigma_r2"/>
</dbReference>
<dbReference type="InterPro" id="IPR007627">
    <property type="entry name" value="RNA_pol_sigma70_r2"/>
</dbReference>
<dbReference type="Gene3D" id="1.10.1740.10">
    <property type="match status" value="1"/>
</dbReference>
<name>A0ABS8PL33_9BACT</name>
<keyword evidence="3" id="KW-0731">Sigma factor</keyword>
<dbReference type="InterPro" id="IPR013324">
    <property type="entry name" value="RNA_pol_sigma_r3/r4-like"/>
</dbReference>
<dbReference type="SUPFAM" id="SSF88659">
    <property type="entry name" value="Sigma3 and sigma4 domains of RNA polymerase sigma factors"/>
    <property type="match status" value="1"/>
</dbReference>
<dbReference type="RefSeq" id="WP_231002716.1">
    <property type="nucleotide sequence ID" value="NZ_JAJNEC010000003.1"/>
</dbReference>
<keyword evidence="2" id="KW-0805">Transcription regulation</keyword>
<dbReference type="InterPro" id="IPR039425">
    <property type="entry name" value="RNA_pol_sigma-70-like"/>
</dbReference>
<dbReference type="PANTHER" id="PTHR43133:SF46">
    <property type="entry name" value="RNA POLYMERASE SIGMA-70 FACTOR ECF SUBFAMILY"/>
    <property type="match status" value="1"/>
</dbReference>
<dbReference type="InterPro" id="IPR036388">
    <property type="entry name" value="WH-like_DNA-bd_sf"/>
</dbReference>
<dbReference type="Gene3D" id="1.10.10.10">
    <property type="entry name" value="Winged helix-like DNA-binding domain superfamily/Winged helix DNA-binding domain"/>
    <property type="match status" value="1"/>
</dbReference>